<evidence type="ECO:0000256" key="3">
    <source>
        <dbReference type="SAM" id="Phobius"/>
    </source>
</evidence>
<keyword evidence="2" id="KW-0270">Exopolysaccharide synthesis</keyword>
<evidence type="ECO:0000259" key="4">
    <source>
        <dbReference type="Pfam" id="PF02397"/>
    </source>
</evidence>
<feature type="transmembrane region" description="Helical" evidence="3">
    <location>
        <begin position="13"/>
        <end position="36"/>
    </location>
</feature>
<accession>A0A1I7CMK9</accession>
<dbReference type="GO" id="GO:0000271">
    <property type="term" value="P:polysaccharide biosynthetic process"/>
    <property type="evidence" value="ECO:0007669"/>
    <property type="project" value="UniProtKB-KW"/>
</dbReference>
<keyword evidence="3" id="KW-1133">Transmembrane helix</keyword>
<dbReference type="EMBL" id="FPBD01000006">
    <property type="protein sequence ID" value="SFU00680.1"/>
    <property type="molecule type" value="Genomic_DNA"/>
</dbReference>
<dbReference type="InterPro" id="IPR003362">
    <property type="entry name" value="Bact_transf"/>
</dbReference>
<evidence type="ECO:0000313" key="5">
    <source>
        <dbReference type="EMBL" id="SFU00680.1"/>
    </source>
</evidence>
<dbReference type="RefSeq" id="WP_054784265.1">
    <property type="nucleotide sequence ID" value="NZ_FPBD01000006.1"/>
</dbReference>
<dbReference type="GO" id="GO:0016780">
    <property type="term" value="F:phosphotransferase activity, for other substituted phosphate groups"/>
    <property type="evidence" value="ECO:0007669"/>
    <property type="project" value="TreeGrafter"/>
</dbReference>
<keyword evidence="3" id="KW-0812">Transmembrane</keyword>
<dbReference type="PANTHER" id="PTHR30576">
    <property type="entry name" value="COLANIC BIOSYNTHESIS UDP-GLUCOSE LIPID CARRIER TRANSFERASE"/>
    <property type="match status" value="1"/>
</dbReference>
<name>A0A1I7CMK9_9HYPH</name>
<protein>
    <submittedName>
        <fullName evidence="5">Sugar transferase EpsL</fullName>
    </submittedName>
</protein>
<gene>
    <name evidence="5" type="ORF">SAMN05444141_106157</name>
</gene>
<sequence>MKYQDYKTRAFDIMFSLAVLTITLPILAITALLVGAKLGRPIIFKQTRTGQAGRNFQIYKLRSMTDECDEHGALLPDAERLTRFGKFLRAWSIDELPGFINVLKGDMSIVGPRPQLARFLELYSERQLRRHLVKPGITGWAQVNGRNSLDWESRFELDVWYVENKSFWLDLKIIFLTFIIVFRREGINAVGHATMPEFRGDEIVTEQFE</sequence>
<feature type="domain" description="Bacterial sugar transferase" evidence="4">
    <location>
        <begin position="9"/>
        <end position="182"/>
    </location>
</feature>
<comment type="similarity">
    <text evidence="1">Belongs to the bacterial sugar transferase family.</text>
</comment>
<evidence type="ECO:0000313" key="6">
    <source>
        <dbReference type="Proteomes" id="UP000183371"/>
    </source>
</evidence>
<dbReference type="Pfam" id="PF02397">
    <property type="entry name" value="Bac_transf"/>
    <property type="match status" value="1"/>
</dbReference>
<proteinExistence type="inferred from homology"/>
<keyword evidence="5" id="KW-0808">Transferase</keyword>
<keyword evidence="3" id="KW-0472">Membrane</keyword>
<dbReference type="PANTHER" id="PTHR30576:SF8">
    <property type="entry name" value="UNDECAPRENYL-PHOSPHATE GALACTOSE PHOSPHOTRANSFERASE"/>
    <property type="match status" value="1"/>
</dbReference>
<evidence type="ECO:0000256" key="2">
    <source>
        <dbReference type="ARBA" id="ARBA00023169"/>
    </source>
</evidence>
<organism evidence="5 6">
    <name type="scientific">Pseudovibrio denitrificans</name>
    <dbReference type="NCBI Taxonomy" id="258256"/>
    <lineage>
        <taxon>Bacteria</taxon>
        <taxon>Pseudomonadati</taxon>
        <taxon>Pseudomonadota</taxon>
        <taxon>Alphaproteobacteria</taxon>
        <taxon>Hyphomicrobiales</taxon>
        <taxon>Stappiaceae</taxon>
        <taxon>Pseudovibrio</taxon>
    </lineage>
</organism>
<dbReference type="Proteomes" id="UP000183371">
    <property type="component" value="Unassembled WGS sequence"/>
</dbReference>
<evidence type="ECO:0000256" key="1">
    <source>
        <dbReference type="ARBA" id="ARBA00006464"/>
    </source>
</evidence>
<reference evidence="6" key="1">
    <citation type="submission" date="2016-10" db="EMBL/GenBank/DDBJ databases">
        <authorList>
            <person name="Varghese N."/>
            <person name="Submissions S."/>
        </authorList>
    </citation>
    <scope>NUCLEOTIDE SEQUENCE [LARGE SCALE GENOMIC DNA]</scope>
    <source>
        <strain evidence="6">DSM 17465</strain>
    </source>
</reference>
<keyword evidence="6" id="KW-1185">Reference proteome</keyword>
<dbReference type="AlphaFoldDB" id="A0A1I7CMK9"/>